<dbReference type="Gene3D" id="3.90.20.20">
    <property type="match status" value="1"/>
</dbReference>
<dbReference type="InterPro" id="IPR000740">
    <property type="entry name" value="GrpE"/>
</dbReference>
<dbReference type="NCBIfam" id="NF010745">
    <property type="entry name" value="PRK14147.1"/>
    <property type="match status" value="1"/>
</dbReference>
<dbReference type="NCBIfam" id="NF010738">
    <property type="entry name" value="PRK14140.1"/>
    <property type="match status" value="1"/>
</dbReference>
<dbReference type="Pfam" id="PF01025">
    <property type="entry name" value="GrpE"/>
    <property type="match status" value="1"/>
</dbReference>
<feature type="region of interest" description="Disordered" evidence="6">
    <location>
        <begin position="1"/>
        <end position="31"/>
    </location>
</feature>
<keyword evidence="2 3" id="KW-0143">Chaperone</keyword>
<dbReference type="PANTHER" id="PTHR21237:SF23">
    <property type="entry name" value="GRPE PROTEIN HOMOLOG, MITOCHONDRIAL"/>
    <property type="match status" value="1"/>
</dbReference>
<sequence>MQNNEQTPDQAQGPEQAPGQGAGPGDASGLEALQARIAELEASNAELRDTVLRERAELENQRRRLHRDLEQARRFANEKLLNELLPVYDSLERGLAIESGDAAAVREGLALTLKALLKVAEAQGLVQVDPLGQPLDPERHHAVSMVEAPGKAPGTVVDVLQKGYLLNDRLLRPALVAVAKDKD</sequence>
<dbReference type="RefSeq" id="WP_336808762.1">
    <property type="nucleotide sequence ID" value="NZ_JBBBNY010000015.1"/>
</dbReference>
<dbReference type="NCBIfam" id="NF010737">
    <property type="entry name" value="PRK14139.1"/>
    <property type="match status" value="1"/>
</dbReference>
<dbReference type="PROSITE" id="PS01071">
    <property type="entry name" value="GRPE"/>
    <property type="match status" value="1"/>
</dbReference>
<dbReference type="NCBIfam" id="NF010748">
    <property type="entry name" value="PRK14150.1"/>
    <property type="match status" value="1"/>
</dbReference>
<dbReference type="Gene3D" id="2.30.22.10">
    <property type="entry name" value="Head domain of nucleotide exchange factor GrpE"/>
    <property type="match status" value="1"/>
</dbReference>
<accession>A0ABU8JFR6</accession>
<evidence type="ECO:0000256" key="5">
    <source>
        <dbReference type="RuleBase" id="RU004478"/>
    </source>
</evidence>
<reference evidence="7 8" key="1">
    <citation type="journal article" date="2014" name="Int. J. Syst. Evol. Microbiol.">
        <title>Fulvimonas yonginensis sp. nov., isolated from greenhouse soil, and emended description of the genus Fulvimonas.</title>
        <authorList>
            <person name="Ahn J.H."/>
            <person name="Kim S.J."/>
            <person name="Weon H.Y."/>
            <person name="Hong S.B."/>
            <person name="Seok S.J."/>
            <person name="Kwon S.W."/>
        </authorList>
    </citation>
    <scope>NUCLEOTIDE SEQUENCE [LARGE SCALE GENOMIC DNA]</scope>
    <source>
        <strain evidence="7 8">KACC 16952</strain>
    </source>
</reference>
<name>A0ABU8JFR6_9GAMM</name>
<comment type="similarity">
    <text evidence="1 3 5">Belongs to the GrpE family.</text>
</comment>
<comment type="subcellular location">
    <subcellularLocation>
        <location evidence="3">Cytoplasm</location>
    </subcellularLocation>
</comment>
<dbReference type="PANTHER" id="PTHR21237">
    <property type="entry name" value="GRPE PROTEIN"/>
    <property type="match status" value="1"/>
</dbReference>
<evidence type="ECO:0000313" key="8">
    <source>
        <dbReference type="Proteomes" id="UP001381174"/>
    </source>
</evidence>
<dbReference type="PRINTS" id="PR00773">
    <property type="entry name" value="GRPEPROTEIN"/>
</dbReference>
<dbReference type="HAMAP" id="MF_01151">
    <property type="entry name" value="GrpE"/>
    <property type="match status" value="1"/>
</dbReference>
<evidence type="ECO:0000256" key="1">
    <source>
        <dbReference type="ARBA" id="ARBA00009054"/>
    </source>
</evidence>
<comment type="subunit">
    <text evidence="3">Homodimer.</text>
</comment>
<evidence type="ECO:0000313" key="7">
    <source>
        <dbReference type="EMBL" id="MEI7038120.1"/>
    </source>
</evidence>
<comment type="caution">
    <text evidence="7">The sequence shown here is derived from an EMBL/GenBank/DDBJ whole genome shotgun (WGS) entry which is preliminary data.</text>
</comment>
<evidence type="ECO:0000256" key="4">
    <source>
        <dbReference type="RuleBase" id="RU000639"/>
    </source>
</evidence>
<keyword evidence="3" id="KW-0963">Cytoplasm</keyword>
<gene>
    <name evidence="3 7" type="primary">grpE</name>
    <name evidence="7" type="ORF">WAT24_15250</name>
</gene>
<keyword evidence="3 4" id="KW-0346">Stress response</keyword>
<dbReference type="EMBL" id="JBBBNY010000015">
    <property type="protein sequence ID" value="MEI7038120.1"/>
    <property type="molecule type" value="Genomic_DNA"/>
</dbReference>
<evidence type="ECO:0000256" key="6">
    <source>
        <dbReference type="SAM" id="MobiDB-lite"/>
    </source>
</evidence>
<evidence type="ECO:0000256" key="3">
    <source>
        <dbReference type="HAMAP-Rule" id="MF_01151"/>
    </source>
</evidence>
<comment type="function">
    <text evidence="3 4">Participates actively in the response to hyperosmotic and heat shock by preventing the aggregation of stress-denatured proteins, in association with DnaK and GrpE. It is the nucleotide exchange factor for DnaK and may function as a thermosensor. Unfolded proteins bind initially to DnaJ; upon interaction with the DnaJ-bound protein, DnaK hydrolyzes its bound ATP, resulting in the formation of a stable complex. GrpE releases ADP from DnaK; ATP binding to DnaK triggers the release of the substrate protein, thus completing the reaction cycle. Several rounds of ATP-dependent interactions between DnaJ, DnaK and GrpE are required for fully efficient folding.</text>
</comment>
<protein>
    <recommendedName>
        <fullName evidence="3 4">Protein GrpE</fullName>
    </recommendedName>
    <alternativeName>
        <fullName evidence="3">HSP-70 cofactor</fullName>
    </alternativeName>
</protein>
<proteinExistence type="inferred from homology"/>
<organism evidence="7 8">
    <name type="scientific">Fulvimonas yonginensis</name>
    <dbReference type="NCBI Taxonomy" id="1495200"/>
    <lineage>
        <taxon>Bacteria</taxon>
        <taxon>Pseudomonadati</taxon>
        <taxon>Pseudomonadota</taxon>
        <taxon>Gammaproteobacteria</taxon>
        <taxon>Lysobacterales</taxon>
        <taxon>Rhodanobacteraceae</taxon>
        <taxon>Fulvimonas</taxon>
    </lineage>
</organism>
<dbReference type="CDD" id="cd00446">
    <property type="entry name" value="GrpE"/>
    <property type="match status" value="1"/>
</dbReference>
<dbReference type="SUPFAM" id="SSF51064">
    <property type="entry name" value="Head domain of nucleotide exchange factor GrpE"/>
    <property type="match status" value="1"/>
</dbReference>
<dbReference type="SUPFAM" id="SSF58014">
    <property type="entry name" value="Coiled-coil domain of nucleotide exchange factor GrpE"/>
    <property type="match status" value="1"/>
</dbReference>
<dbReference type="Proteomes" id="UP001381174">
    <property type="component" value="Unassembled WGS sequence"/>
</dbReference>
<feature type="compositionally biased region" description="Low complexity" evidence="6">
    <location>
        <begin position="8"/>
        <end position="19"/>
    </location>
</feature>
<dbReference type="InterPro" id="IPR013805">
    <property type="entry name" value="GrpE_CC"/>
</dbReference>
<keyword evidence="8" id="KW-1185">Reference proteome</keyword>
<evidence type="ECO:0000256" key="2">
    <source>
        <dbReference type="ARBA" id="ARBA00023186"/>
    </source>
</evidence>
<dbReference type="InterPro" id="IPR009012">
    <property type="entry name" value="GrpE_head"/>
</dbReference>